<keyword evidence="1" id="KW-0472">Membrane</keyword>
<evidence type="ECO:0000313" key="3">
    <source>
        <dbReference type="Proteomes" id="UP000233534"/>
    </source>
</evidence>
<feature type="transmembrane region" description="Helical" evidence="1">
    <location>
        <begin position="372"/>
        <end position="396"/>
    </location>
</feature>
<accession>A0A2K9E888</accession>
<gene>
    <name evidence="2" type="ORF">HVS_09310</name>
</gene>
<protein>
    <submittedName>
        <fullName evidence="2">Uncharacterized protein</fullName>
    </submittedName>
</protein>
<evidence type="ECO:0000313" key="2">
    <source>
        <dbReference type="EMBL" id="AUG57766.1"/>
    </source>
</evidence>
<dbReference type="InterPro" id="IPR029062">
    <property type="entry name" value="Class_I_gatase-like"/>
</dbReference>
<sequence length="831" mass="96872">MNKLKIAFIFIILLLMCAFYTISYANPEEQLKVSIRAGYDNTIRIFSECPVYIEIENTGEDFQGEIQIHVVTGYANKTNYVLPFEIPQGSKKEFFMSIPITTASRDLEIKIVQNNEVLLTKEHKFQKVISPKTTVVGVLSNEANRLRVLRNVNLLEKPVIDRNGFLMPKYPSVNPSTEGGKLPIEVVELNENNLPDNEGMLENFDFLILSNYDTSNLTQSQITAISNWVDKGNILIIGTGENARKVYSGLSEDLKPFKINGQKRIEMPEHFADFTERAILRQEMYISTGSVANGDIIIGDEDTPLAVNYKYGDGNIIILAFDVTTSPISYWPYVKDMWEGLLVYNRPVYYENTDNFTYGYSSYLSNIFDQDIFPFGLLCIIILVYIFLVGPVLYWILKYKDKRDYSWIVIPITAFLFVGIIYLGGYKTRFKASVISNYSIIRLDSESEKMNINSFFTIYNNKRGTLKVECPSEYNFEFFTNSYYDDIYHGPNEDFYVTSKILFGEPNKYEEYGVSLWDSVRANTDFIREYNEKILLEDIEIKDEKLFGTVINNTSFSLEDSYIILDNLYISIGDIEPKSRKDFAIPLFGSEVNSNFEYFLNELFEKDVFHYWVDSDEERQRRRRREAHYIAYYNFIQMANKKRDLKGRQIIFVALNYDDIDYDLIVNGKKPDIYNINVIYTDKIIPYEKGEKIHLPKGTIKPVLENQQAFYKQDNMTYYFHNDIEAMFTFYILKGITVEEFKIDWTEPDYRDIYNRDGSESKLTNYDIYIKNNATGDWEKIDEIFKASAKAEDYINKNREINIKANITFDENLRRDAVLMMPQIEIKGVAN</sequence>
<dbReference type="Gene3D" id="3.40.50.880">
    <property type="match status" value="1"/>
</dbReference>
<dbReference type="AlphaFoldDB" id="A0A2K9E888"/>
<feature type="transmembrane region" description="Helical" evidence="1">
    <location>
        <begin position="408"/>
        <end position="426"/>
    </location>
</feature>
<organism evidence="2 3">
    <name type="scientific">Acetivibrio saccincola</name>
    <dbReference type="NCBI Taxonomy" id="1677857"/>
    <lineage>
        <taxon>Bacteria</taxon>
        <taxon>Bacillati</taxon>
        <taxon>Bacillota</taxon>
        <taxon>Clostridia</taxon>
        <taxon>Eubacteriales</taxon>
        <taxon>Oscillospiraceae</taxon>
        <taxon>Acetivibrio</taxon>
    </lineage>
</organism>
<dbReference type="RefSeq" id="WP_101301505.1">
    <property type="nucleotide sequence ID" value="NZ_CP025197.1"/>
</dbReference>
<evidence type="ECO:0000256" key="1">
    <source>
        <dbReference type="SAM" id="Phobius"/>
    </source>
</evidence>
<proteinExistence type="predicted"/>
<dbReference type="SUPFAM" id="SSF52317">
    <property type="entry name" value="Class I glutamine amidotransferase-like"/>
    <property type="match status" value="1"/>
</dbReference>
<name>A0A2K9E888_9FIRM</name>
<keyword evidence="3" id="KW-1185">Reference proteome</keyword>
<dbReference type="EMBL" id="CP025197">
    <property type="protein sequence ID" value="AUG57766.1"/>
    <property type="molecule type" value="Genomic_DNA"/>
</dbReference>
<keyword evidence="1" id="KW-0812">Transmembrane</keyword>
<reference evidence="2 3" key="1">
    <citation type="submission" date="2017-12" db="EMBL/GenBank/DDBJ databases">
        <title>Complete genome sequence of Herbivorax saccincola GGR1, a novel Cellulosome-producing hydrolytic bacterium in a thermophilic biogas plant, established by Illumina and Nanopore MinION sequencing.</title>
        <authorList>
            <person name="Pechtl A."/>
            <person name="Ruckert C."/>
            <person name="Koeck D.E."/>
            <person name="Maus I."/>
            <person name="Winkler A."/>
            <person name="Kalinowski J."/>
            <person name="Puhler A."/>
            <person name="Schwarz W.W."/>
            <person name="Zverlov V.V."/>
            <person name="Schluter A."/>
            <person name="Liebl W."/>
        </authorList>
    </citation>
    <scope>NUCLEOTIDE SEQUENCE [LARGE SCALE GENOMIC DNA]</scope>
    <source>
        <strain evidence="3">SR1</strain>
    </source>
</reference>
<dbReference type="Proteomes" id="UP000233534">
    <property type="component" value="Chromosome"/>
</dbReference>
<keyword evidence="1" id="KW-1133">Transmembrane helix</keyword>
<dbReference type="KEGG" id="hsc:HVS_09310"/>